<evidence type="ECO:0000313" key="3">
    <source>
        <dbReference type="Proteomes" id="UP000886876"/>
    </source>
</evidence>
<gene>
    <name evidence="2" type="ORF">IAD42_01500</name>
</gene>
<evidence type="ECO:0000259" key="1">
    <source>
        <dbReference type="Pfam" id="PF21778"/>
    </source>
</evidence>
<dbReference type="Pfam" id="PF21778">
    <property type="entry name" value="DUF6873"/>
    <property type="match status" value="1"/>
</dbReference>
<evidence type="ECO:0000313" key="2">
    <source>
        <dbReference type="EMBL" id="HIS96632.1"/>
    </source>
</evidence>
<sequence length="231" mass="25092">MSRVFAIGEKYRERLEGPLAALGICTFWLPDNPNVDPRLSGHADLMLLDLGGGRVLTYLDSLQDIGLEVVKIEGQGRVYPDDARLCACVVGRFCIHDFRISDPHITGFERIQVRQGYARCSTCVVDEGSIITSDAGIAKAAARHGIDVLGIRPGYIELEGFDTGFIGGASFKISSGRMAFTGRLDAHPDRGRIEDFLRERGVEPVYLTDSPAFDIGSAVPLTASAEGRFCP</sequence>
<dbReference type="AlphaFoldDB" id="A0A9D1G339"/>
<dbReference type="Proteomes" id="UP000886876">
    <property type="component" value="Unassembled WGS sequence"/>
</dbReference>
<name>A0A9D1G339_9FIRM</name>
<dbReference type="EMBL" id="DVJS01000034">
    <property type="protein sequence ID" value="HIS96632.1"/>
    <property type="molecule type" value="Genomic_DNA"/>
</dbReference>
<proteinExistence type="predicted"/>
<accession>A0A9D1G339</accession>
<protein>
    <recommendedName>
        <fullName evidence="1">DUF6873 domain-containing protein</fullName>
    </recommendedName>
</protein>
<organism evidence="2 3">
    <name type="scientific">Candidatus Scatomorpha pullistercoris</name>
    <dbReference type="NCBI Taxonomy" id="2840929"/>
    <lineage>
        <taxon>Bacteria</taxon>
        <taxon>Bacillati</taxon>
        <taxon>Bacillota</taxon>
        <taxon>Clostridia</taxon>
        <taxon>Eubacteriales</taxon>
        <taxon>Candidatus Scatomorpha</taxon>
    </lineage>
</organism>
<feature type="domain" description="DUF6873" evidence="1">
    <location>
        <begin position="8"/>
        <end position="218"/>
    </location>
</feature>
<reference evidence="2" key="2">
    <citation type="journal article" date="2021" name="PeerJ">
        <title>Extensive microbial diversity within the chicken gut microbiome revealed by metagenomics and culture.</title>
        <authorList>
            <person name="Gilroy R."/>
            <person name="Ravi A."/>
            <person name="Getino M."/>
            <person name="Pursley I."/>
            <person name="Horton D.L."/>
            <person name="Alikhan N.F."/>
            <person name="Baker D."/>
            <person name="Gharbi K."/>
            <person name="Hall N."/>
            <person name="Watson M."/>
            <person name="Adriaenssens E.M."/>
            <person name="Foster-Nyarko E."/>
            <person name="Jarju S."/>
            <person name="Secka A."/>
            <person name="Antonio M."/>
            <person name="Oren A."/>
            <person name="Chaudhuri R.R."/>
            <person name="La Ragione R."/>
            <person name="Hildebrand F."/>
            <person name="Pallen M.J."/>
        </authorList>
    </citation>
    <scope>NUCLEOTIDE SEQUENCE</scope>
    <source>
        <strain evidence="2">ChiHecec3B27-6122</strain>
    </source>
</reference>
<dbReference type="InterPro" id="IPR049238">
    <property type="entry name" value="DUF6873"/>
</dbReference>
<reference evidence="2" key="1">
    <citation type="submission" date="2020-10" db="EMBL/GenBank/DDBJ databases">
        <authorList>
            <person name="Gilroy R."/>
        </authorList>
    </citation>
    <scope>NUCLEOTIDE SEQUENCE</scope>
    <source>
        <strain evidence="2">ChiHecec3B27-6122</strain>
    </source>
</reference>
<comment type="caution">
    <text evidence="2">The sequence shown here is derived from an EMBL/GenBank/DDBJ whole genome shotgun (WGS) entry which is preliminary data.</text>
</comment>